<reference evidence="1" key="1">
    <citation type="submission" date="2020-12" db="EMBL/GenBank/DDBJ databases">
        <title>WGS assembly of Carya illinoinensis cv. Pawnee.</title>
        <authorList>
            <person name="Platts A."/>
            <person name="Shu S."/>
            <person name="Wright S."/>
            <person name="Barry K."/>
            <person name="Edger P."/>
            <person name="Pires J.C."/>
            <person name="Schmutz J."/>
        </authorList>
    </citation>
    <scope>NUCLEOTIDE SEQUENCE</scope>
    <source>
        <tissue evidence="1">Leaf</tissue>
    </source>
</reference>
<protein>
    <submittedName>
        <fullName evidence="1">Uncharacterized protein</fullName>
    </submittedName>
</protein>
<name>A0A8T1NEL3_CARIL</name>
<proteinExistence type="predicted"/>
<dbReference type="Proteomes" id="UP000811609">
    <property type="component" value="Chromosome 15"/>
</dbReference>
<dbReference type="EMBL" id="CM031823">
    <property type="protein sequence ID" value="KAG6628088.1"/>
    <property type="molecule type" value="Genomic_DNA"/>
</dbReference>
<comment type="caution">
    <text evidence="1">The sequence shown here is derived from an EMBL/GenBank/DDBJ whole genome shotgun (WGS) entry which is preliminary data.</text>
</comment>
<organism evidence="1 2">
    <name type="scientific">Carya illinoinensis</name>
    <name type="common">Pecan</name>
    <dbReference type="NCBI Taxonomy" id="32201"/>
    <lineage>
        <taxon>Eukaryota</taxon>
        <taxon>Viridiplantae</taxon>
        <taxon>Streptophyta</taxon>
        <taxon>Embryophyta</taxon>
        <taxon>Tracheophyta</taxon>
        <taxon>Spermatophyta</taxon>
        <taxon>Magnoliopsida</taxon>
        <taxon>eudicotyledons</taxon>
        <taxon>Gunneridae</taxon>
        <taxon>Pentapetalae</taxon>
        <taxon>rosids</taxon>
        <taxon>fabids</taxon>
        <taxon>Fagales</taxon>
        <taxon>Juglandaceae</taxon>
        <taxon>Carya</taxon>
    </lineage>
</organism>
<dbReference type="AlphaFoldDB" id="A0A8T1NEL3"/>
<keyword evidence="2" id="KW-1185">Reference proteome</keyword>
<evidence type="ECO:0000313" key="2">
    <source>
        <dbReference type="Proteomes" id="UP000811609"/>
    </source>
</evidence>
<evidence type="ECO:0000313" key="1">
    <source>
        <dbReference type="EMBL" id="KAG6628088.1"/>
    </source>
</evidence>
<accession>A0A8T1NEL3</accession>
<sequence length="69" mass="8032">MVNGAEFEVRIWSANETITCVLSQDWMNHYIAQVNSTSNQLAEGVEFEVRIWRANETITCVLTQDWMNH</sequence>
<gene>
    <name evidence="1" type="ORF">CIPAW_15G176400</name>
</gene>